<accession>A0A8J7U3W6</accession>
<evidence type="ECO:0000313" key="8">
    <source>
        <dbReference type="Proteomes" id="UP000664417"/>
    </source>
</evidence>
<gene>
    <name evidence="7" type="ORF">J3U88_12075</name>
</gene>
<dbReference type="PANTHER" id="PTHR18895">
    <property type="entry name" value="HEMK METHYLTRANSFERASE"/>
    <property type="match status" value="1"/>
</dbReference>
<comment type="caution">
    <text evidence="7">The sequence shown here is derived from an EMBL/GenBank/DDBJ whole genome shotgun (WGS) entry which is preliminary data.</text>
</comment>
<dbReference type="InterPro" id="IPR050320">
    <property type="entry name" value="N5-glutamine_MTase"/>
</dbReference>
<dbReference type="RefSeq" id="WP_207859018.1">
    <property type="nucleotide sequence ID" value="NZ_JAFREP010000008.1"/>
</dbReference>
<dbReference type="GO" id="GO:0032259">
    <property type="term" value="P:methylation"/>
    <property type="evidence" value="ECO:0007669"/>
    <property type="project" value="UniProtKB-KW"/>
</dbReference>
<evidence type="ECO:0000256" key="4">
    <source>
        <dbReference type="ARBA" id="ARBA00022691"/>
    </source>
</evidence>
<dbReference type="InterPro" id="IPR007848">
    <property type="entry name" value="Small_mtfrase_dom"/>
</dbReference>
<dbReference type="Gene3D" id="1.10.8.10">
    <property type="entry name" value="DNA helicase RuvA subunit, C-terminal domain"/>
    <property type="match status" value="1"/>
</dbReference>
<evidence type="ECO:0000256" key="3">
    <source>
        <dbReference type="ARBA" id="ARBA00022679"/>
    </source>
</evidence>
<name>A0A8J7U3W6_9BACT</name>
<dbReference type="AlphaFoldDB" id="A0A8J7U3W6"/>
<feature type="domain" description="Methyltransferase small" evidence="6">
    <location>
        <begin position="112"/>
        <end position="193"/>
    </location>
</feature>
<dbReference type="InterPro" id="IPR004556">
    <property type="entry name" value="HemK-like"/>
</dbReference>
<dbReference type="InterPro" id="IPR029063">
    <property type="entry name" value="SAM-dependent_MTases_sf"/>
</dbReference>
<dbReference type="GO" id="GO:0102559">
    <property type="term" value="F:peptide chain release factor N(5)-glutamine methyltransferase activity"/>
    <property type="evidence" value="ECO:0007669"/>
    <property type="project" value="UniProtKB-EC"/>
</dbReference>
<dbReference type="CDD" id="cd02440">
    <property type="entry name" value="AdoMet_MTases"/>
    <property type="match status" value="1"/>
</dbReference>
<comment type="catalytic activity">
    <reaction evidence="5">
        <text>L-glutaminyl-[peptide chain release factor] + S-adenosyl-L-methionine = N(5)-methyl-L-glutaminyl-[peptide chain release factor] + S-adenosyl-L-homocysteine + H(+)</text>
        <dbReference type="Rhea" id="RHEA:42896"/>
        <dbReference type="Rhea" id="RHEA-COMP:10271"/>
        <dbReference type="Rhea" id="RHEA-COMP:10272"/>
        <dbReference type="ChEBI" id="CHEBI:15378"/>
        <dbReference type="ChEBI" id="CHEBI:30011"/>
        <dbReference type="ChEBI" id="CHEBI:57856"/>
        <dbReference type="ChEBI" id="CHEBI:59789"/>
        <dbReference type="ChEBI" id="CHEBI:61891"/>
        <dbReference type="EC" id="2.1.1.297"/>
    </reaction>
</comment>
<dbReference type="NCBIfam" id="TIGR00536">
    <property type="entry name" value="hemK_fam"/>
    <property type="match status" value="1"/>
</dbReference>
<dbReference type="Gene3D" id="3.40.50.150">
    <property type="entry name" value="Vaccinia Virus protein VP39"/>
    <property type="match status" value="1"/>
</dbReference>
<protein>
    <recommendedName>
        <fullName evidence="1">peptide chain release factor N(5)-glutamine methyltransferase</fullName>
        <ecNumber evidence="1">2.1.1.297</ecNumber>
    </recommendedName>
</protein>
<dbReference type="EC" id="2.1.1.297" evidence="1"/>
<reference evidence="7" key="1">
    <citation type="submission" date="2021-03" db="EMBL/GenBank/DDBJ databases">
        <authorList>
            <person name="Wang G."/>
        </authorList>
    </citation>
    <scope>NUCLEOTIDE SEQUENCE</scope>
    <source>
        <strain evidence="7">KCTC 12899</strain>
    </source>
</reference>
<evidence type="ECO:0000256" key="1">
    <source>
        <dbReference type="ARBA" id="ARBA00012771"/>
    </source>
</evidence>
<dbReference type="EMBL" id="JAFREP010000008">
    <property type="protein sequence ID" value="MBO1319199.1"/>
    <property type="molecule type" value="Genomic_DNA"/>
</dbReference>
<dbReference type="PANTHER" id="PTHR18895:SF74">
    <property type="entry name" value="MTRF1L RELEASE FACTOR GLUTAMINE METHYLTRANSFERASE"/>
    <property type="match status" value="1"/>
</dbReference>
<keyword evidence="4" id="KW-0949">S-adenosyl-L-methionine</keyword>
<keyword evidence="2 7" id="KW-0489">Methyltransferase</keyword>
<evidence type="ECO:0000259" key="6">
    <source>
        <dbReference type="Pfam" id="PF05175"/>
    </source>
</evidence>
<evidence type="ECO:0000256" key="2">
    <source>
        <dbReference type="ARBA" id="ARBA00022603"/>
    </source>
</evidence>
<dbReference type="Proteomes" id="UP000664417">
    <property type="component" value="Unassembled WGS sequence"/>
</dbReference>
<evidence type="ECO:0000313" key="7">
    <source>
        <dbReference type="EMBL" id="MBO1319199.1"/>
    </source>
</evidence>
<evidence type="ECO:0000256" key="5">
    <source>
        <dbReference type="ARBA" id="ARBA00048391"/>
    </source>
</evidence>
<proteinExistence type="predicted"/>
<dbReference type="Pfam" id="PF05175">
    <property type="entry name" value="MTS"/>
    <property type="match status" value="1"/>
</dbReference>
<keyword evidence="3" id="KW-0808">Transferase</keyword>
<dbReference type="SUPFAM" id="SSF53335">
    <property type="entry name" value="S-adenosyl-L-methionine-dependent methyltransferases"/>
    <property type="match status" value="1"/>
</dbReference>
<organism evidence="7 8">
    <name type="scientific">Acanthopleuribacter pedis</name>
    <dbReference type="NCBI Taxonomy" id="442870"/>
    <lineage>
        <taxon>Bacteria</taxon>
        <taxon>Pseudomonadati</taxon>
        <taxon>Acidobacteriota</taxon>
        <taxon>Holophagae</taxon>
        <taxon>Acanthopleuribacterales</taxon>
        <taxon>Acanthopleuribacteraceae</taxon>
        <taxon>Acanthopleuribacter</taxon>
    </lineage>
</organism>
<sequence>MNWQTFLQKEMTRFPEEDRARTIRHIRELAANLSGKSSSYLATAPEWEPGPELLAKLSKALDEALEGRPWAYLLGSMPFHRWTFKCDERALIPRVETEWLVDAIIKKHGDKPPARLLDLCCGSGNIGLSLAAAFPDSHVVLTDISQDALDLAGENAELLGVADRVTIRQGDLWDCLNEGERFDCITANPPYVDPTDWLQPGVAEYEPHVALYSEDRGRAHIKLILNRLNDFLTPEGYAAFELSHEHQHRLGTFLEEKFDRGDYNWGPDPSGVYRFLWIYSQANKALTR</sequence>
<keyword evidence="8" id="KW-1185">Reference proteome</keyword>